<evidence type="ECO:0000313" key="2">
    <source>
        <dbReference type="EMBL" id="MBW92446.1"/>
    </source>
</evidence>
<dbReference type="EMBL" id="GGEC01011963">
    <property type="protein sequence ID" value="MBW92446.1"/>
    <property type="molecule type" value="Transcribed_RNA"/>
</dbReference>
<feature type="compositionally biased region" description="Low complexity" evidence="1">
    <location>
        <begin position="39"/>
        <end position="65"/>
    </location>
</feature>
<feature type="region of interest" description="Disordered" evidence="1">
    <location>
        <begin position="39"/>
        <end position="66"/>
    </location>
</feature>
<protein>
    <submittedName>
        <fullName evidence="2">Uncharacterized protein</fullName>
    </submittedName>
</protein>
<proteinExistence type="predicted"/>
<organism evidence="2">
    <name type="scientific">Rhizophora mucronata</name>
    <name type="common">Asiatic mangrove</name>
    <dbReference type="NCBI Taxonomy" id="61149"/>
    <lineage>
        <taxon>Eukaryota</taxon>
        <taxon>Viridiplantae</taxon>
        <taxon>Streptophyta</taxon>
        <taxon>Embryophyta</taxon>
        <taxon>Tracheophyta</taxon>
        <taxon>Spermatophyta</taxon>
        <taxon>Magnoliopsida</taxon>
        <taxon>eudicotyledons</taxon>
        <taxon>Gunneridae</taxon>
        <taxon>Pentapetalae</taxon>
        <taxon>rosids</taxon>
        <taxon>fabids</taxon>
        <taxon>Malpighiales</taxon>
        <taxon>Rhizophoraceae</taxon>
        <taxon>Rhizophora</taxon>
    </lineage>
</organism>
<accession>A0A2P2JG33</accession>
<dbReference type="EMBL" id="GGEC01011964">
    <property type="protein sequence ID" value="MBW92447.1"/>
    <property type="molecule type" value="Transcribed_RNA"/>
</dbReference>
<dbReference type="AlphaFoldDB" id="A0A2P2JG33"/>
<evidence type="ECO:0000256" key="1">
    <source>
        <dbReference type="SAM" id="MobiDB-lite"/>
    </source>
</evidence>
<sequence length="94" mass="10395">MRETSDSCQATVRPIMTERRQWVITFCLRNFLSSFTISSAPTSTSPSFSPSSFASSPESPASSFSVTDPPICLSLAFAFNCSICVHKQEAWQFK</sequence>
<reference evidence="2" key="1">
    <citation type="submission" date="2018-02" db="EMBL/GenBank/DDBJ databases">
        <title>Rhizophora mucronata_Transcriptome.</title>
        <authorList>
            <person name="Meera S.P."/>
            <person name="Sreeshan A."/>
            <person name="Augustine A."/>
        </authorList>
    </citation>
    <scope>NUCLEOTIDE SEQUENCE</scope>
    <source>
        <tissue evidence="2">Leaf</tissue>
    </source>
</reference>
<name>A0A2P2JG33_RHIMU</name>